<accession>A0A835IQK2</accession>
<organism evidence="4 5">
    <name type="scientific">Coptis chinensis</name>
    <dbReference type="NCBI Taxonomy" id="261450"/>
    <lineage>
        <taxon>Eukaryota</taxon>
        <taxon>Viridiplantae</taxon>
        <taxon>Streptophyta</taxon>
        <taxon>Embryophyta</taxon>
        <taxon>Tracheophyta</taxon>
        <taxon>Spermatophyta</taxon>
        <taxon>Magnoliopsida</taxon>
        <taxon>Ranunculales</taxon>
        <taxon>Ranunculaceae</taxon>
        <taxon>Coptidoideae</taxon>
        <taxon>Coptis</taxon>
    </lineage>
</organism>
<feature type="domain" description="AMP-binding enzyme C-terminal" evidence="3">
    <location>
        <begin position="189"/>
        <end position="290"/>
    </location>
</feature>
<protein>
    <recommendedName>
        <fullName evidence="1">acetate--CoA ligase</fullName>
        <ecNumber evidence="1">6.2.1.1</ecNumber>
    </recommendedName>
</protein>
<dbReference type="InterPro" id="IPR045851">
    <property type="entry name" value="AMP-bd_C_sf"/>
</dbReference>
<feature type="transmembrane region" description="Helical" evidence="2">
    <location>
        <begin position="7"/>
        <end position="26"/>
    </location>
</feature>
<dbReference type="InterPro" id="IPR042099">
    <property type="entry name" value="ANL_N_sf"/>
</dbReference>
<proteinExistence type="predicted"/>
<dbReference type="EC" id="6.2.1.1" evidence="1"/>
<keyword evidence="2" id="KW-0472">Membrane</keyword>
<dbReference type="Gene3D" id="3.30.300.30">
    <property type="match status" value="1"/>
</dbReference>
<dbReference type="InterPro" id="IPR025110">
    <property type="entry name" value="AMP-bd_C"/>
</dbReference>
<reference evidence="4 5" key="1">
    <citation type="submission" date="2020-10" db="EMBL/GenBank/DDBJ databases">
        <title>The Coptis chinensis genome and diversification of protoberbering-type alkaloids.</title>
        <authorList>
            <person name="Wang B."/>
            <person name="Shu S."/>
            <person name="Song C."/>
            <person name="Liu Y."/>
        </authorList>
    </citation>
    <scope>NUCLEOTIDE SEQUENCE [LARGE SCALE GENOMIC DNA]</scope>
    <source>
        <strain evidence="4">HL-2020</strain>
        <tissue evidence="4">Leaf</tissue>
    </source>
</reference>
<dbReference type="Gene3D" id="3.40.50.12780">
    <property type="entry name" value="N-terminal domain of ligase-like"/>
    <property type="match status" value="1"/>
</dbReference>
<evidence type="ECO:0000256" key="2">
    <source>
        <dbReference type="SAM" id="Phobius"/>
    </source>
</evidence>
<evidence type="ECO:0000313" key="5">
    <source>
        <dbReference type="Proteomes" id="UP000631114"/>
    </source>
</evidence>
<dbReference type="Pfam" id="PF13193">
    <property type="entry name" value="AMP-binding_C"/>
    <property type="match status" value="1"/>
</dbReference>
<dbReference type="GO" id="GO:0003987">
    <property type="term" value="F:acetate-CoA ligase activity"/>
    <property type="evidence" value="ECO:0007669"/>
    <property type="project" value="UniProtKB-EC"/>
</dbReference>
<dbReference type="EMBL" id="JADFTS010000002">
    <property type="protein sequence ID" value="KAF9621554.1"/>
    <property type="molecule type" value="Genomic_DNA"/>
</dbReference>
<keyword evidence="2" id="KW-0812">Transmembrane</keyword>
<dbReference type="OrthoDB" id="1706066at2759"/>
<gene>
    <name evidence="4" type="ORF">IFM89_022908</name>
</gene>
<evidence type="ECO:0000256" key="1">
    <source>
        <dbReference type="ARBA" id="ARBA00013275"/>
    </source>
</evidence>
<keyword evidence="2" id="KW-1133">Transmembrane helix</keyword>
<keyword evidence="5" id="KW-1185">Reference proteome</keyword>
<evidence type="ECO:0000313" key="4">
    <source>
        <dbReference type="EMBL" id="KAF9621554.1"/>
    </source>
</evidence>
<dbReference type="PANTHER" id="PTHR24095">
    <property type="entry name" value="ACETYL-COENZYME A SYNTHETASE"/>
    <property type="match status" value="1"/>
</dbReference>
<evidence type="ECO:0000259" key="3">
    <source>
        <dbReference type="Pfam" id="PF13193"/>
    </source>
</evidence>
<dbReference type="Proteomes" id="UP000631114">
    <property type="component" value="Unassembled WGS sequence"/>
</dbReference>
<dbReference type="SUPFAM" id="SSF56801">
    <property type="entry name" value="Acetyl-CoA synthetase-like"/>
    <property type="match status" value="1"/>
</dbReference>
<dbReference type="PANTHER" id="PTHR24095:SF14">
    <property type="entry name" value="ACETYL-COENZYME A SYNTHETASE 1"/>
    <property type="match status" value="1"/>
</dbReference>
<comment type="caution">
    <text evidence="4">The sequence shown here is derived from an EMBL/GenBank/DDBJ whole genome shotgun (WGS) entry which is preliminary data.</text>
</comment>
<dbReference type="AlphaFoldDB" id="A0A835IQK2"/>
<name>A0A835IQK2_9MAGN</name>
<sequence length="328" mass="36079">MPLHQLICIWIVSYIFVMLLVIHANPCEFLEVWGNLSIQVHGGGISMLLEIQDALYQIPGGKLRLVASWIKILVIFLPLQITPLPGAWPQKPGSATFPFFGVLPVIVDEKGTEIEGECSGYLCVKNSWPGAFRTLYGDHERYETTYFNPFPGYYFSGDGCSRDKDGYHWLTGRVDDVINVSGHRIGTAEVESALVSHPKCAEAAVVGVEHEVKGQGIYAFATLVEGVPYSEELRKELILAVRKQPPYVFALNWKVVGTPANGLCEANIGAFAAPDKIHWAPGLPKTRSGKIMRRILRKIASRQLGELGDTSTLADPSVVDELIALSDC</sequence>
<dbReference type="GO" id="GO:0006085">
    <property type="term" value="P:acetyl-CoA biosynthetic process"/>
    <property type="evidence" value="ECO:0007669"/>
    <property type="project" value="TreeGrafter"/>
</dbReference>